<dbReference type="InterPro" id="IPR058245">
    <property type="entry name" value="NreC/VraR/RcsB-like_REC"/>
</dbReference>
<feature type="modified residue" description="4-aspartylphosphate" evidence="3">
    <location>
        <position position="57"/>
    </location>
</feature>
<protein>
    <submittedName>
        <fullName evidence="6">DNA-binding response regulator</fullName>
    </submittedName>
</protein>
<dbReference type="PROSITE" id="PS00622">
    <property type="entry name" value="HTH_LUXR_1"/>
    <property type="match status" value="1"/>
</dbReference>
<reference evidence="7" key="1">
    <citation type="journal article" date="2019" name="Int. J. Syst. Evol. Microbiol.">
        <title>The Global Catalogue of Microorganisms (GCM) 10K type strain sequencing project: providing services to taxonomists for standard genome sequencing and annotation.</title>
        <authorList>
            <consortium name="The Broad Institute Genomics Platform"/>
            <consortium name="The Broad Institute Genome Sequencing Center for Infectious Disease"/>
            <person name="Wu L."/>
            <person name="Ma J."/>
        </authorList>
    </citation>
    <scope>NUCLEOTIDE SEQUENCE [LARGE SCALE GENOMIC DNA]</scope>
    <source>
        <strain evidence="7">JCM 19173</strain>
    </source>
</reference>
<comment type="caution">
    <text evidence="6">The sequence shown here is derived from an EMBL/GenBank/DDBJ whole genome shotgun (WGS) entry which is preliminary data.</text>
</comment>
<dbReference type="SUPFAM" id="SSF46894">
    <property type="entry name" value="C-terminal effector domain of the bipartite response regulators"/>
    <property type="match status" value="1"/>
</dbReference>
<dbReference type="Proteomes" id="UP000604341">
    <property type="component" value="Unassembled WGS sequence"/>
</dbReference>
<sequence>MSDVIRVVVVDDHPLFREGVAATLDREPDLEVVAEGDSADAAVRLGQQHLPHVLLLDLSLPGGGLAALSALTAACPAVHVVMLTVSDDEADVLAALRGGARGYVVKGVTGRELRHVVRSVAAGEVFITPALAGTMLLELTTATRAGSVGSPLDLLTARERQILEGVAAGRSNKEIARDLDLTEKTVKHYMTNVLQKLQVRNRVEAALLAQREGRRGLS</sequence>
<evidence type="ECO:0000256" key="3">
    <source>
        <dbReference type="PROSITE-ProRule" id="PRU00169"/>
    </source>
</evidence>
<evidence type="ECO:0000256" key="1">
    <source>
        <dbReference type="ARBA" id="ARBA00022553"/>
    </source>
</evidence>
<dbReference type="Gene3D" id="3.40.50.2300">
    <property type="match status" value="1"/>
</dbReference>
<dbReference type="InterPro" id="IPR011006">
    <property type="entry name" value="CheY-like_superfamily"/>
</dbReference>
<dbReference type="GO" id="GO:0003677">
    <property type="term" value="F:DNA binding"/>
    <property type="evidence" value="ECO:0007669"/>
    <property type="project" value="UniProtKB-KW"/>
</dbReference>
<evidence type="ECO:0000259" key="4">
    <source>
        <dbReference type="PROSITE" id="PS50043"/>
    </source>
</evidence>
<accession>A0ABQ2FIG9</accession>
<dbReference type="PRINTS" id="PR00038">
    <property type="entry name" value="HTHLUXR"/>
</dbReference>
<keyword evidence="7" id="KW-1185">Reference proteome</keyword>
<dbReference type="InterPro" id="IPR039420">
    <property type="entry name" value="WalR-like"/>
</dbReference>
<dbReference type="PANTHER" id="PTHR43214">
    <property type="entry name" value="TWO-COMPONENT RESPONSE REGULATOR"/>
    <property type="match status" value="1"/>
</dbReference>
<dbReference type="InterPro" id="IPR001789">
    <property type="entry name" value="Sig_transdc_resp-reg_receiver"/>
</dbReference>
<gene>
    <name evidence="6" type="ORF">GCM10010844_17930</name>
</gene>
<dbReference type="SMART" id="SM00448">
    <property type="entry name" value="REC"/>
    <property type="match status" value="1"/>
</dbReference>
<dbReference type="InterPro" id="IPR016032">
    <property type="entry name" value="Sig_transdc_resp-reg_C-effctor"/>
</dbReference>
<name>A0ABQ2FIG9_9DEIO</name>
<dbReference type="InterPro" id="IPR000792">
    <property type="entry name" value="Tscrpt_reg_LuxR_C"/>
</dbReference>
<evidence type="ECO:0000313" key="7">
    <source>
        <dbReference type="Proteomes" id="UP000604341"/>
    </source>
</evidence>
<evidence type="ECO:0000259" key="5">
    <source>
        <dbReference type="PROSITE" id="PS50110"/>
    </source>
</evidence>
<proteinExistence type="predicted"/>
<dbReference type="SMART" id="SM00421">
    <property type="entry name" value="HTH_LUXR"/>
    <property type="match status" value="1"/>
</dbReference>
<dbReference type="SUPFAM" id="SSF52172">
    <property type="entry name" value="CheY-like"/>
    <property type="match status" value="1"/>
</dbReference>
<dbReference type="CDD" id="cd06170">
    <property type="entry name" value="LuxR_C_like"/>
    <property type="match status" value="1"/>
</dbReference>
<feature type="domain" description="Response regulatory" evidence="5">
    <location>
        <begin position="6"/>
        <end position="121"/>
    </location>
</feature>
<dbReference type="PROSITE" id="PS50043">
    <property type="entry name" value="HTH_LUXR_2"/>
    <property type="match status" value="1"/>
</dbReference>
<keyword evidence="1 3" id="KW-0597">Phosphoprotein</keyword>
<dbReference type="EMBL" id="BMPE01000003">
    <property type="protein sequence ID" value="GGK99976.1"/>
    <property type="molecule type" value="Genomic_DNA"/>
</dbReference>
<dbReference type="PROSITE" id="PS50110">
    <property type="entry name" value="RESPONSE_REGULATORY"/>
    <property type="match status" value="1"/>
</dbReference>
<keyword evidence="2 6" id="KW-0238">DNA-binding</keyword>
<evidence type="ECO:0000313" key="6">
    <source>
        <dbReference type="EMBL" id="GGK99976.1"/>
    </source>
</evidence>
<dbReference type="Pfam" id="PF00196">
    <property type="entry name" value="GerE"/>
    <property type="match status" value="1"/>
</dbReference>
<evidence type="ECO:0000256" key="2">
    <source>
        <dbReference type="ARBA" id="ARBA00023125"/>
    </source>
</evidence>
<organism evidence="6 7">
    <name type="scientific">Deinococcus radiotolerans</name>
    <dbReference type="NCBI Taxonomy" id="1309407"/>
    <lineage>
        <taxon>Bacteria</taxon>
        <taxon>Thermotogati</taxon>
        <taxon>Deinococcota</taxon>
        <taxon>Deinococci</taxon>
        <taxon>Deinococcales</taxon>
        <taxon>Deinococcaceae</taxon>
        <taxon>Deinococcus</taxon>
    </lineage>
</organism>
<dbReference type="RefSeq" id="WP_189068656.1">
    <property type="nucleotide sequence ID" value="NZ_BMPE01000003.1"/>
</dbReference>
<dbReference type="CDD" id="cd17535">
    <property type="entry name" value="REC_NarL-like"/>
    <property type="match status" value="1"/>
</dbReference>
<feature type="domain" description="HTH luxR-type" evidence="4">
    <location>
        <begin position="148"/>
        <end position="213"/>
    </location>
</feature>
<dbReference type="Pfam" id="PF00072">
    <property type="entry name" value="Response_reg"/>
    <property type="match status" value="1"/>
</dbReference>